<dbReference type="Proteomes" id="UP000054549">
    <property type="component" value="Unassembled WGS sequence"/>
</dbReference>
<dbReference type="HOGENOM" id="CLU_1194632_0_0_1"/>
<dbReference type="EMBL" id="KN818350">
    <property type="protein sequence ID" value="KIL58002.1"/>
    <property type="molecule type" value="Genomic_DNA"/>
</dbReference>
<organism evidence="1 2">
    <name type="scientific">Amanita muscaria (strain Koide BX008)</name>
    <dbReference type="NCBI Taxonomy" id="946122"/>
    <lineage>
        <taxon>Eukaryota</taxon>
        <taxon>Fungi</taxon>
        <taxon>Dikarya</taxon>
        <taxon>Basidiomycota</taxon>
        <taxon>Agaricomycotina</taxon>
        <taxon>Agaricomycetes</taxon>
        <taxon>Agaricomycetidae</taxon>
        <taxon>Agaricales</taxon>
        <taxon>Pluteineae</taxon>
        <taxon>Amanitaceae</taxon>
        <taxon>Amanita</taxon>
    </lineage>
</organism>
<keyword evidence="2" id="KW-1185">Reference proteome</keyword>
<evidence type="ECO:0000313" key="1">
    <source>
        <dbReference type="EMBL" id="KIL58002.1"/>
    </source>
</evidence>
<proteinExistence type="predicted"/>
<protein>
    <submittedName>
        <fullName evidence="1">Uncharacterized protein</fullName>
    </submittedName>
</protein>
<sequence length="232" mass="26267">MGRKLRGMQSLLALEEGQIDIHHRSFLDFLQDVSRSGQYHIDERASSKRYMELITDVIVRFVSGVIDQPQCHDTQHLHLQYYWSGHIDLEPELVDEDLREVLQPLVDLQDKLLNLPNFTSSRNILPCDECNVFQITRNLLLHLTFRQAKSHCIASSTEATGSLMLEQEGGYGTIAALPNIETENNGSHNDLDTDFASLLAYMRNTPVSISEDKQPNALTGHLVDIIPNSIRS</sequence>
<reference evidence="1 2" key="1">
    <citation type="submission" date="2014-04" db="EMBL/GenBank/DDBJ databases">
        <title>Evolutionary Origins and Diversification of the Mycorrhizal Mutualists.</title>
        <authorList>
            <consortium name="DOE Joint Genome Institute"/>
            <consortium name="Mycorrhizal Genomics Consortium"/>
            <person name="Kohler A."/>
            <person name="Kuo A."/>
            <person name="Nagy L.G."/>
            <person name="Floudas D."/>
            <person name="Copeland A."/>
            <person name="Barry K.W."/>
            <person name="Cichocki N."/>
            <person name="Veneault-Fourrey C."/>
            <person name="LaButti K."/>
            <person name="Lindquist E.A."/>
            <person name="Lipzen A."/>
            <person name="Lundell T."/>
            <person name="Morin E."/>
            <person name="Murat C."/>
            <person name="Riley R."/>
            <person name="Ohm R."/>
            <person name="Sun H."/>
            <person name="Tunlid A."/>
            <person name="Henrissat B."/>
            <person name="Grigoriev I.V."/>
            <person name="Hibbett D.S."/>
            <person name="Martin F."/>
        </authorList>
    </citation>
    <scope>NUCLEOTIDE SEQUENCE [LARGE SCALE GENOMIC DNA]</scope>
    <source>
        <strain evidence="1 2">Koide BX008</strain>
    </source>
</reference>
<dbReference type="InParanoid" id="A0A0C2W9Y3"/>
<accession>A0A0C2W9Y3</accession>
<gene>
    <name evidence="1" type="ORF">M378DRAFT_346495</name>
</gene>
<evidence type="ECO:0000313" key="2">
    <source>
        <dbReference type="Proteomes" id="UP000054549"/>
    </source>
</evidence>
<dbReference type="AlphaFoldDB" id="A0A0C2W9Y3"/>
<name>A0A0C2W9Y3_AMAMK</name>